<dbReference type="SUPFAM" id="SSF56784">
    <property type="entry name" value="HAD-like"/>
    <property type="match status" value="1"/>
</dbReference>
<reference evidence="1 2" key="1">
    <citation type="submission" date="2011-11" db="EMBL/GenBank/DDBJ databases">
        <title>The Noncontiguous Finished genome of Jonquetella anthropi DSM 22815.</title>
        <authorList>
            <consortium name="US DOE Joint Genome Institute (JGI-PGF)"/>
            <person name="Lucas S."/>
            <person name="Copeland A."/>
            <person name="Lapidus A."/>
            <person name="Glavina del Rio T."/>
            <person name="Dalin E."/>
            <person name="Tice H."/>
            <person name="Bruce D."/>
            <person name="Goodwin L."/>
            <person name="Pitluck S."/>
            <person name="Peters L."/>
            <person name="Mikhailova N."/>
            <person name="Held B."/>
            <person name="Kyrpides N."/>
            <person name="Mavromatis K."/>
            <person name="Ivanova N."/>
            <person name="Markowitz V."/>
            <person name="Cheng J.-F."/>
            <person name="Hugenholtz P."/>
            <person name="Woyke T."/>
            <person name="Wu D."/>
            <person name="Gronow S."/>
            <person name="Wellnitz S."/>
            <person name="Brambilla E."/>
            <person name="Klenk H.-P."/>
            <person name="Eisen J.A."/>
        </authorList>
    </citation>
    <scope>NUCLEOTIDE SEQUENCE [LARGE SCALE GENOMIC DNA]</scope>
    <source>
        <strain evidence="1 2">DSM 22815</strain>
    </source>
</reference>
<dbReference type="GO" id="GO:0006281">
    <property type="term" value="P:DNA repair"/>
    <property type="evidence" value="ECO:0007669"/>
    <property type="project" value="TreeGrafter"/>
</dbReference>
<dbReference type="InterPro" id="IPR050155">
    <property type="entry name" value="HAD-like_hydrolase_sf"/>
</dbReference>
<dbReference type="RefSeq" id="WP_008520010.1">
    <property type="nucleotide sequence ID" value="NZ_CM001376.1"/>
</dbReference>
<dbReference type="AlphaFoldDB" id="H0ULN8"/>
<evidence type="ECO:0000313" key="1">
    <source>
        <dbReference type="EMBL" id="EHM12503.1"/>
    </source>
</evidence>
<dbReference type="GO" id="GO:0008967">
    <property type="term" value="F:phosphoglycolate phosphatase activity"/>
    <property type="evidence" value="ECO:0007669"/>
    <property type="project" value="TreeGrafter"/>
</dbReference>
<dbReference type="SFLD" id="SFLDS00003">
    <property type="entry name" value="Haloacid_Dehalogenase"/>
    <property type="match status" value="1"/>
</dbReference>
<accession>H0ULN8</accession>
<dbReference type="SFLD" id="SFLDG01129">
    <property type="entry name" value="C1.5:_HAD__Beta-PGM__Phosphata"/>
    <property type="match status" value="1"/>
</dbReference>
<dbReference type="EMBL" id="CM001376">
    <property type="protein sequence ID" value="EHM12503.1"/>
    <property type="molecule type" value="Genomic_DNA"/>
</dbReference>
<keyword evidence="2" id="KW-1185">Reference proteome</keyword>
<dbReference type="Proteomes" id="UP000003806">
    <property type="component" value="Chromosome"/>
</dbReference>
<dbReference type="eggNOG" id="COG0546">
    <property type="taxonomic scope" value="Bacteria"/>
</dbReference>
<name>H0ULN8_9BACT</name>
<evidence type="ECO:0000313" key="2">
    <source>
        <dbReference type="Proteomes" id="UP000003806"/>
    </source>
</evidence>
<dbReference type="PANTHER" id="PTHR43434:SF22">
    <property type="entry name" value="PHOSPHOGLYCOLATE PHOSPHATASE"/>
    <property type="match status" value="1"/>
</dbReference>
<dbReference type="InterPro" id="IPR036412">
    <property type="entry name" value="HAD-like_sf"/>
</dbReference>
<proteinExistence type="predicted"/>
<protein>
    <submittedName>
        <fullName evidence="1">Putative phosphatase/phosphohexomutase</fullName>
    </submittedName>
</protein>
<dbReference type="OrthoDB" id="5623813at2"/>
<dbReference type="InterPro" id="IPR023214">
    <property type="entry name" value="HAD_sf"/>
</dbReference>
<dbReference type="Gene3D" id="3.40.50.1000">
    <property type="entry name" value="HAD superfamily/HAD-like"/>
    <property type="match status" value="1"/>
</dbReference>
<dbReference type="CDD" id="cd01427">
    <property type="entry name" value="HAD_like"/>
    <property type="match status" value="1"/>
</dbReference>
<dbReference type="Pfam" id="PF00702">
    <property type="entry name" value="Hydrolase"/>
    <property type="match status" value="1"/>
</dbReference>
<organism evidence="1 2">
    <name type="scientific">Jonquetella anthropi DSM 22815</name>
    <dbReference type="NCBI Taxonomy" id="885272"/>
    <lineage>
        <taxon>Bacteria</taxon>
        <taxon>Thermotogati</taxon>
        <taxon>Synergistota</taxon>
        <taxon>Synergistia</taxon>
        <taxon>Synergistales</taxon>
        <taxon>Dethiosulfovibrionaceae</taxon>
        <taxon>Jonquetella</taxon>
    </lineage>
</organism>
<gene>
    <name evidence="1" type="ORF">JonanDRAFT_0068</name>
</gene>
<dbReference type="PANTHER" id="PTHR43434">
    <property type="entry name" value="PHOSPHOGLYCOLATE PHOSPHATASE"/>
    <property type="match status" value="1"/>
</dbReference>
<dbReference type="Gene3D" id="1.10.260.80">
    <property type="match status" value="1"/>
</dbReference>
<sequence length="292" mass="32183">MVPQLALDEFEGYILDWDGVIAETSLNFQPIRDRFFGGRHASLLEEMALLDEPERSQCREAIEAEELRGACAAQIVPGASDLLGWLVRQGKKYAVLSRNSRSSLDRSAANIGVTLPPVTVTREAPHVKPDPRALWDVCDLLDVRSQDCLVVGDYVYELLAARRACMRAALVQKNGPWASWADAVYPRLTDFVRALGERETFVPWEYHGAEVGSEFVRAGDLTSLEGWLSLERAAASGAREVRVPVGLLAEPMWRACPGLPAGLAGLSVKDAVQLWLGGRWPLLSVTEEQNDD</sequence>
<dbReference type="HOGENOM" id="CLU_871344_0_0_0"/>
<dbReference type="STRING" id="885272.JonanDRAFT_0068"/>